<gene>
    <name evidence="7" type="ORF">CTOB1V02_LOCUS1484</name>
</gene>
<reference evidence="7" key="1">
    <citation type="submission" date="2020-11" db="EMBL/GenBank/DDBJ databases">
        <authorList>
            <person name="Tran Van P."/>
        </authorList>
    </citation>
    <scope>NUCLEOTIDE SEQUENCE</scope>
</reference>
<dbReference type="GO" id="GO:0016020">
    <property type="term" value="C:membrane"/>
    <property type="evidence" value="ECO:0007669"/>
    <property type="project" value="InterPro"/>
</dbReference>
<accession>A0A7R8W4C7</accession>
<organism evidence="7">
    <name type="scientific">Cyprideis torosa</name>
    <dbReference type="NCBI Taxonomy" id="163714"/>
    <lineage>
        <taxon>Eukaryota</taxon>
        <taxon>Metazoa</taxon>
        <taxon>Ecdysozoa</taxon>
        <taxon>Arthropoda</taxon>
        <taxon>Crustacea</taxon>
        <taxon>Oligostraca</taxon>
        <taxon>Ostracoda</taxon>
        <taxon>Podocopa</taxon>
        <taxon>Podocopida</taxon>
        <taxon>Cytherocopina</taxon>
        <taxon>Cytheroidea</taxon>
        <taxon>Cytherideidae</taxon>
        <taxon>Cyprideis</taxon>
    </lineage>
</organism>
<dbReference type="Pfam" id="PF09742">
    <property type="entry name" value="Dymeclin"/>
    <property type="match status" value="1"/>
</dbReference>
<feature type="compositionally biased region" description="Pro residues" evidence="5">
    <location>
        <begin position="1547"/>
        <end position="1567"/>
    </location>
</feature>
<dbReference type="EMBL" id="OB660211">
    <property type="protein sequence ID" value="CAD7223500.1"/>
    <property type="molecule type" value="Genomic_DNA"/>
</dbReference>
<dbReference type="OrthoDB" id="10253409at2759"/>
<keyword evidence="6" id="KW-0812">Transmembrane</keyword>
<dbReference type="InterPro" id="IPR015919">
    <property type="entry name" value="Cadherin-like_sf"/>
</dbReference>
<evidence type="ECO:0000256" key="4">
    <source>
        <dbReference type="ARBA" id="ARBA00023288"/>
    </source>
</evidence>
<keyword evidence="3" id="KW-0519">Myristate</keyword>
<evidence type="ECO:0000313" key="7">
    <source>
        <dbReference type="EMBL" id="CAD7223500.1"/>
    </source>
</evidence>
<evidence type="ECO:0000256" key="2">
    <source>
        <dbReference type="ARBA" id="ARBA00015736"/>
    </source>
</evidence>
<keyword evidence="6" id="KW-1133">Transmembrane helix</keyword>
<dbReference type="GO" id="GO:0005509">
    <property type="term" value="F:calcium ion binding"/>
    <property type="evidence" value="ECO:0007669"/>
    <property type="project" value="UniProtKB-UniRule"/>
</dbReference>
<comment type="similarity">
    <text evidence="1">Belongs to the dymeclin family.</text>
</comment>
<dbReference type="PROSITE" id="PS50268">
    <property type="entry name" value="CADHERIN_2"/>
    <property type="match status" value="1"/>
</dbReference>
<dbReference type="GO" id="GO:0007156">
    <property type="term" value="P:homophilic cell adhesion via plasma membrane adhesion molecules"/>
    <property type="evidence" value="ECO:0007669"/>
    <property type="project" value="InterPro"/>
</dbReference>
<keyword evidence="4" id="KW-0449">Lipoprotein</keyword>
<feature type="region of interest" description="Disordered" evidence="5">
    <location>
        <begin position="1025"/>
        <end position="1069"/>
    </location>
</feature>
<feature type="transmembrane region" description="Helical" evidence="6">
    <location>
        <begin position="1465"/>
        <end position="1487"/>
    </location>
</feature>
<dbReference type="Gene3D" id="2.60.40.60">
    <property type="entry name" value="Cadherins"/>
    <property type="match status" value="1"/>
</dbReference>
<proteinExistence type="inferred from homology"/>
<feature type="compositionally biased region" description="Polar residues" evidence="5">
    <location>
        <begin position="1510"/>
        <end position="1520"/>
    </location>
</feature>
<dbReference type="GO" id="GO:0005794">
    <property type="term" value="C:Golgi apparatus"/>
    <property type="evidence" value="ECO:0007669"/>
    <property type="project" value="TreeGrafter"/>
</dbReference>
<dbReference type="InterPro" id="IPR002126">
    <property type="entry name" value="Cadherin-like_dom"/>
</dbReference>
<feature type="region of interest" description="Disordered" evidence="5">
    <location>
        <begin position="1496"/>
        <end position="1567"/>
    </location>
</feature>
<evidence type="ECO:0000256" key="6">
    <source>
        <dbReference type="SAM" id="Phobius"/>
    </source>
</evidence>
<dbReference type="GO" id="GO:0007030">
    <property type="term" value="P:Golgi organization"/>
    <property type="evidence" value="ECO:0007669"/>
    <property type="project" value="TreeGrafter"/>
</dbReference>
<sequence>MGLGKSTLAGLSSNDLLQKFASEEPISSNDPLWNQLIALPFKLPLNKDQLKELDDSVGGLCHDLLQFQQRSGNFTSLVRVFLVRATELKTSAVCENELFLWQTRNALFILRCCIKYFIETCADESDVVHLFQPRHEPGQEHGNLLDAFLCALFEIIVDVPLTDTTYGLHWEVLDTLIICLSVQMYNELNSVIASPIHRHFLTGKCVIHAGLLVKTLTSYFINRPPCPVSISGESVGSGSLVLGLASGLWSALTLGYGSSTNSPSRPSATCPLDLASPLASRSLLLILVLSNQWTKLNNVTNPYRDALFSFDNSKQLSDGPSPSTHAVVTFRADFSALWDSLCTFLPRDDRVTLFLYLLLHRNPNVRTFILSRSDVEALVLPLLETLYESNSPAEDTKDGKQAPVPPSSHLIYMSLIVLLILSEDDLFNRSIHRIQISKVAWYKERSLPSISLGGLTILVLVRSIQANMTRTRDRYLHTNCLAALANMSNAFSALHPYVCQRLVSLFAVLARRYFRLSDSIRRHALQGEETLQDLSVLEEVLRMLLELLNSALDNQLPAIPDLLYSMLYKREVFEPFKTLAPFQDIACNIDLVLSFFAMKIESSTAGTDAGVSEVRQIIQQTSTHQWPKHLLKKFPELKFKYVEEENPEDFFVPYVWTQVFEASGIYWNAANITLFGQANSSVEVVEEAINSEEALGNQTNGCVGDGLIEFYELEFDDETVGVDDYIEIEISKGNDTNTTTVSFRLLKDLNDSFAETSNQQPYVLRVNCSLLSPEDPTPTQLSLVVFDANDNPPIWENEEVIQASIADNVPLGTDLSFFDDQLLKLIASDKDGGEENYKIMFECTSTNSVIQCPDFAKVDEKTYRPILVLEEELNQGVDLVMVTITAKNLYPIFPSGDPWPNATVSISIQNMPNRNPEFQDSFYTYTITEKSQPGKEIFTLKAEPDVAGTSIVYTLDSIDASVSDLLVTYTNGTVVLSEWEDLVGEYPKTFVYTATAVDSTSPNLFSSVPVIVNLEVTNNTEAFTSTIESTTATESSTPPTDTTTASPTQPTTLSSITTSTTTSDAPGTTVVTTPPPVTLMFFNVSFAICWEWRKGMPVAQLQTAELDVEYGGVINTTSVSDSFCFSADLDVLDNPDPLVFTLVLFQSSDEEDWEQRSRSLSLSIDLKDIDNQPLELKTESQVLGFPGADFPWRTDLPLVTVLAEDLDENQNDIQFSLDSEIEDKDSFYLDAIDWEQRSRSLSLSIDLKDIDNQPLELKTESQVLGFPGADFPWRTDLPLVTVRAEDLDEYQNDIQFSLDSEIEDKDSFYLDAIVDGNVSLAQASLHVLWPIPQQPNPYNVSVYPLTTKNIFTVVFSTEVNEVEKNLKSLLDKLEGTSDDYGQWRLFSWDLRKKADSLLMKESTRVSALAYLYAINSGTVLEYQDSIKSDLENVLQPDMDVSVSDFNQSFTITISRDEDDESNGPLIGVIVLACVLVPVMIWSVYVQIRLRSLTKEKSLQSSFQKPGEPSPWSTDFPSGYNNVPAFDNKAHDADISVTQGTSLSSTPSMPPRNRPPTPPPPPPPSPFR</sequence>
<evidence type="ECO:0000256" key="5">
    <source>
        <dbReference type="SAM" id="MobiDB-lite"/>
    </source>
</evidence>
<evidence type="ECO:0000256" key="1">
    <source>
        <dbReference type="ARBA" id="ARBA00010603"/>
    </source>
</evidence>
<dbReference type="PANTHER" id="PTHR12895:SF9">
    <property type="entry name" value="DYMECLIN"/>
    <property type="match status" value="1"/>
</dbReference>
<dbReference type="SUPFAM" id="SSF49313">
    <property type="entry name" value="Cadherin-like"/>
    <property type="match status" value="1"/>
</dbReference>
<evidence type="ECO:0000256" key="3">
    <source>
        <dbReference type="ARBA" id="ARBA00022707"/>
    </source>
</evidence>
<name>A0A7R8W4C7_9CRUS</name>
<dbReference type="PANTHER" id="PTHR12895">
    <property type="entry name" value="DYMECLIN"/>
    <property type="match status" value="1"/>
</dbReference>
<dbReference type="InterPro" id="IPR019142">
    <property type="entry name" value="Dymeclin"/>
</dbReference>
<protein>
    <recommendedName>
        <fullName evidence="2">Dymeclin</fullName>
    </recommendedName>
</protein>
<keyword evidence="6" id="KW-0472">Membrane</keyword>